<reference evidence="1 2" key="1">
    <citation type="submission" date="2023-03" db="EMBL/GenBank/DDBJ databases">
        <title>Genome insight into feeding habits of ladybird beetles.</title>
        <authorList>
            <person name="Li H.-S."/>
            <person name="Huang Y.-H."/>
            <person name="Pang H."/>
        </authorList>
    </citation>
    <scope>NUCLEOTIDE SEQUENCE [LARGE SCALE GENOMIC DNA]</scope>
    <source>
        <strain evidence="1">SYSU_2023b</strain>
        <tissue evidence="1">Whole body</tissue>
    </source>
</reference>
<comment type="caution">
    <text evidence="1">The sequence shown here is derived from an EMBL/GenBank/DDBJ whole genome shotgun (WGS) entry which is preliminary data.</text>
</comment>
<proteinExistence type="predicted"/>
<name>A0AAW1TK58_9CUCU</name>
<gene>
    <name evidence="1" type="ORF">WA026_009730</name>
</gene>
<evidence type="ECO:0000313" key="2">
    <source>
        <dbReference type="Proteomes" id="UP001431783"/>
    </source>
</evidence>
<dbReference type="PANTHER" id="PTHR21391">
    <property type="entry name" value="AT04489P-RELATED"/>
    <property type="match status" value="1"/>
</dbReference>
<accession>A0AAW1TK58</accession>
<protein>
    <submittedName>
        <fullName evidence="1">Uncharacterized protein</fullName>
    </submittedName>
</protein>
<organism evidence="1 2">
    <name type="scientific">Henosepilachna vigintioctopunctata</name>
    <dbReference type="NCBI Taxonomy" id="420089"/>
    <lineage>
        <taxon>Eukaryota</taxon>
        <taxon>Metazoa</taxon>
        <taxon>Ecdysozoa</taxon>
        <taxon>Arthropoda</taxon>
        <taxon>Hexapoda</taxon>
        <taxon>Insecta</taxon>
        <taxon>Pterygota</taxon>
        <taxon>Neoptera</taxon>
        <taxon>Endopterygota</taxon>
        <taxon>Coleoptera</taxon>
        <taxon>Polyphaga</taxon>
        <taxon>Cucujiformia</taxon>
        <taxon>Coccinelloidea</taxon>
        <taxon>Coccinellidae</taxon>
        <taxon>Epilachninae</taxon>
        <taxon>Epilachnini</taxon>
        <taxon>Henosepilachna</taxon>
    </lineage>
</organism>
<dbReference type="AlphaFoldDB" id="A0AAW1TK58"/>
<dbReference type="Proteomes" id="UP001431783">
    <property type="component" value="Unassembled WGS sequence"/>
</dbReference>
<dbReference type="EMBL" id="JARQZJ010000004">
    <property type="protein sequence ID" value="KAK9870769.1"/>
    <property type="molecule type" value="Genomic_DNA"/>
</dbReference>
<evidence type="ECO:0000313" key="1">
    <source>
        <dbReference type="EMBL" id="KAK9870769.1"/>
    </source>
</evidence>
<keyword evidence="2" id="KW-1185">Reference proteome</keyword>
<dbReference type="PANTHER" id="PTHR21391:SF0">
    <property type="entry name" value="AT04489P-RELATED"/>
    <property type="match status" value="1"/>
</dbReference>
<sequence>MENLVELYSNLPKSYIEEQWINIAESFKILRNGHFTFGLFSQRMSEEDKINRIKVALGLEMQRAVSNDSFFNNLKQYHPTDWRAKIKITEERLESARYTDEIIYFNYELARYHLEIGKPEFAHSFARRCVRSARENQDVKWLINGMLLMAKANIRNNNKIDTIKVLEKTLHISRTLDCAEMVEFLTVALDVVRQVDFTTALDARGVILKRQKQILHLLKDNDVNRMKAEVLFKKISFVPAKRTMSMIPGIKIVDNIHKEKTSRNRVKSAKPTTGQERRGIEFYDYVKDFVDV</sequence>